<name>A0ABS2Q3H4_9BACL</name>
<evidence type="ECO:0000313" key="2">
    <source>
        <dbReference type="Proteomes" id="UP000808914"/>
    </source>
</evidence>
<proteinExistence type="predicted"/>
<dbReference type="RefSeq" id="WP_205004658.1">
    <property type="nucleotide sequence ID" value="NZ_JAFBER010000029.1"/>
</dbReference>
<gene>
    <name evidence="1" type="ORF">JOD45_003012</name>
</gene>
<organism evidence="1 2">
    <name type="scientific">Scopulibacillus daqui</name>
    <dbReference type="NCBI Taxonomy" id="1469162"/>
    <lineage>
        <taxon>Bacteria</taxon>
        <taxon>Bacillati</taxon>
        <taxon>Bacillota</taxon>
        <taxon>Bacilli</taxon>
        <taxon>Bacillales</taxon>
        <taxon>Sporolactobacillaceae</taxon>
        <taxon>Scopulibacillus</taxon>
    </lineage>
</organism>
<evidence type="ECO:0000313" key="1">
    <source>
        <dbReference type="EMBL" id="MBM7646778.1"/>
    </source>
</evidence>
<protein>
    <submittedName>
        <fullName evidence="1">Membrane protein YfhO</fullName>
    </submittedName>
</protein>
<reference evidence="1 2" key="1">
    <citation type="submission" date="2021-01" db="EMBL/GenBank/DDBJ databases">
        <title>Genomic Encyclopedia of Type Strains, Phase IV (KMG-IV): sequencing the most valuable type-strain genomes for metagenomic binning, comparative biology and taxonomic classification.</title>
        <authorList>
            <person name="Goeker M."/>
        </authorList>
    </citation>
    <scope>NUCLEOTIDE SEQUENCE [LARGE SCALE GENOMIC DNA]</scope>
    <source>
        <strain evidence="1 2">DSM 28236</strain>
    </source>
</reference>
<accession>A0ABS2Q3H4</accession>
<comment type="caution">
    <text evidence="1">The sequence shown here is derived from an EMBL/GenBank/DDBJ whole genome shotgun (WGS) entry which is preliminary data.</text>
</comment>
<keyword evidence="2" id="KW-1185">Reference proteome</keyword>
<dbReference type="EMBL" id="JAFBER010000029">
    <property type="protein sequence ID" value="MBM7646778.1"/>
    <property type="molecule type" value="Genomic_DNA"/>
</dbReference>
<sequence length="130" mass="14872">MKVSKDVLLFAILILSFVMIAPTLKVNALKLPIGIKWVLAKQKAHKTAKRIPKSLKVKGNSHRIDLNKFKDKNGQTPKTESNGTFKYGKWIIVKLITRHLAYNGHRKKWLLRYKSIKKAYLDKHGAIVGQ</sequence>
<dbReference type="Proteomes" id="UP000808914">
    <property type="component" value="Unassembled WGS sequence"/>
</dbReference>